<evidence type="ECO:0000256" key="1">
    <source>
        <dbReference type="ARBA" id="ARBA00008666"/>
    </source>
</evidence>
<gene>
    <name evidence="3" type="ORF">HJG59_004897</name>
</gene>
<dbReference type="EMBL" id="JACASF010000010">
    <property type="protein sequence ID" value="KAF6452313.1"/>
    <property type="molecule type" value="Genomic_DNA"/>
</dbReference>
<dbReference type="PANTHER" id="PTHR33560:SF1">
    <property type="entry name" value="PROTEIN FAM227A"/>
    <property type="match status" value="1"/>
</dbReference>
<comment type="similarity">
    <text evidence="1">Belongs to the FAM227 family.</text>
</comment>
<evidence type="ECO:0000256" key="2">
    <source>
        <dbReference type="SAM" id="MobiDB-lite"/>
    </source>
</evidence>
<dbReference type="Pfam" id="PF14922">
    <property type="entry name" value="FWWh"/>
    <property type="match status" value="1"/>
</dbReference>
<accession>A0A7J8FWZ3</accession>
<organism evidence="3 4">
    <name type="scientific">Molossus molossus</name>
    <name type="common">Pallas' mastiff bat</name>
    <name type="synonym">Vespertilio molossus</name>
    <dbReference type="NCBI Taxonomy" id="27622"/>
    <lineage>
        <taxon>Eukaryota</taxon>
        <taxon>Metazoa</taxon>
        <taxon>Chordata</taxon>
        <taxon>Craniata</taxon>
        <taxon>Vertebrata</taxon>
        <taxon>Euteleostomi</taxon>
        <taxon>Mammalia</taxon>
        <taxon>Eutheria</taxon>
        <taxon>Laurasiatheria</taxon>
        <taxon>Chiroptera</taxon>
        <taxon>Yangochiroptera</taxon>
        <taxon>Molossidae</taxon>
        <taxon>Molossus</taxon>
    </lineage>
</organism>
<dbReference type="AlphaFoldDB" id="A0A7J8FWZ3"/>
<dbReference type="Proteomes" id="UP000550707">
    <property type="component" value="Unassembled WGS sequence"/>
</dbReference>
<dbReference type="PANTHER" id="PTHR33560">
    <property type="entry name" value="PROTEIN FAM227B"/>
    <property type="match status" value="1"/>
</dbReference>
<feature type="compositionally biased region" description="Basic and acidic residues" evidence="2">
    <location>
        <begin position="342"/>
        <end position="352"/>
    </location>
</feature>
<proteinExistence type="inferred from homology"/>
<comment type="caution">
    <text evidence="3">The sequence shown here is derived from an EMBL/GenBank/DDBJ whole genome shotgun (WGS) entry which is preliminary data.</text>
</comment>
<feature type="region of interest" description="Disordered" evidence="2">
    <location>
        <begin position="619"/>
        <end position="647"/>
    </location>
</feature>
<name>A0A7J8FWZ3_MOLMO</name>
<dbReference type="InParanoid" id="A0A7J8FWZ3"/>
<keyword evidence="4" id="KW-1185">Reference proteome</keyword>
<feature type="compositionally biased region" description="Polar residues" evidence="2">
    <location>
        <begin position="319"/>
        <end position="341"/>
    </location>
</feature>
<dbReference type="InterPro" id="IPR029417">
    <property type="entry name" value="FAM227"/>
</dbReference>
<evidence type="ECO:0000313" key="3">
    <source>
        <dbReference type="EMBL" id="KAF6452313.1"/>
    </source>
</evidence>
<evidence type="ECO:0000313" key="4">
    <source>
        <dbReference type="Proteomes" id="UP000550707"/>
    </source>
</evidence>
<feature type="compositionally biased region" description="Low complexity" evidence="2">
    <location>
        <begin position="626"/>
        <end position="636"/>
    </location>
</feature>
<feature type="region of interest" description="Disordered" evidence="2">
    <location>
        <begin position="319"/>
        <end position="358"/>
    </location>
</feature>
<protein>
    <submittedName>
        <fullName evidence="3">Family with sequence similarity 227 member A</fullName>
    </submittedName>
</protein>
<sequence>MEVINVIALPVVPVGEHLAFSRVASATRKNVQDSPPSCLIGSIEQVNQKIAEIDLRPNLLDSSLAVERFELEKKALSEKSHGSSGNRDKSKRKLPHICSGVESRNVKSIIKRKTADKNLLAELYRYSQFNTARPHKLPNGVDFCDMVANVIQSERSPLSGKSFCSTRELEKFLSSPTMKAMWLDSFWWFFHERYQPNKELQNKLFDRISQCYAFLLFRESRSRFEEAILKRLPSLLSKALYTSFCCCFPQSWFNTHEFKSEICNTMSLWISGIYPCPQSYESWDYSKLDPERFLREELMMQRKKLIKGKEMSFLSSKTYSSQKSVQNKQVPFPQATSGNSNSERDTLSKDPEDTSQMQNTAKDNYCQILFWRKATPQVKKITEAREYENMYTKKSHPACKSPGLTSNLFNIYGKSPLIVYFLLNYFILHQSGKDVLIVRRERSKIVPYPFLHRRATHYSWPLLPLPRSKATESSLTYSDVISLTLCNMKRRGDILRQLSHLHWSEWTYFDDYIKELHDGFLREVKNIDQKEADKKKANHTFIHPSAFMEESLEKKSKGSLKKETTFLLRKEKGEEEKLDLSCCRFSLSRPDEICSLELEGSNRASDMFDIGEVTRKSTLTQEKKASLTSSSLSSSSGEVQELGEFSE</sequence>
<reference evidence="3 4" key="1">
    <citation type="journal article" date="2020" name="Nature">
        <title>Six reference-quality genomes reveal evolution of bat adaptations.</title>
        <authorList>
            <person name="Jebb D."/>
            <person name="Huang Z."/>
            <person name="Pippel M."/>
            <person name="Hughes G.M."/>
            <person name="Lavrichenko K."/>
            <person name="Devanna P."/>
            <person name="Winkler S."/>
            <person name="Jermiin L.S."/>
            <person name="Skirmuntt E.C."/>
            <person name="Katzourakis A."/>
            <person name="Burkitt-Gray L."/>
            <person name="Ray D.A."/>
            <person name="Sullivan K.A.M."/>
            <person name="Roscito J.G."/>
            <person name="Kirilenko B.M."/>
            <person name="Davalos L.M."/>
            <person name="Corthals A.P."/>
            <person name="Power M.L."/>
            <person name="Jones G."/>
            <person name="Ransome R.D."/>
            <person name="Dechmann D.K.N."/>
            <person name="Locatelli A.G."/>
            <person name="Puechmaille S.J."/>
            <person name="Fedrigo O."/>
            <person name="Jarvis E.D."/>
            <person name="Hiller M."/>
            <person name="Vernes S.C."/>
            <person name="Myers E.W."/>
            <person name="Teeling E.C."/>
        </authorList>
    </citation>
    <scope>NUCLEOTIDE SEQUENCE [LARGE SCALE GENOMIC DNA]</scope>
    <source>
        <strain evidence="3">MMolMol1</strain>
        <tissue evidence="3">Muscle</tissue>
    </source>
</reference>